<dbReference type="OrthoDB" id="5298288at2"/>
<feature type="transmembrane region" description="Helical" evidence="6">
    <location>
        <begin position="100"/>
        <end position="117"/>
    </location>
</feature>
<organism evidence="8 9">
    <name type="scientific">Acidithiobacillus thiooxidans</name>
    <name type="common">Thiobacillus thiooxidans</name>
    <dbReference type="NCBI Taxonomy" id="930"/>
    <lineage>
        <taxon>Bacteria</taxon>
        <taxon>Pseudomonadati</taxon>
        <taxon>Pseudomonadota</taxon>
        <taxon>Acidithiobacillia</taxon>
        <taxon>Acidithiobacillales</taxon>
        <taxon>Acidithiobacillaceae</taxon>
        <taxon>Acidithiobacillus</taxon>
    </lineage>
</organism>
<name>A0A1C2JAF4_ACITH</name>
<keyword evidence="4 6" id="KW-1133">Transmembrane helix</keyword>
<evidence type="ECO:0000256" key="6">
    <source>
        <dbReference type="SAM" id="Phobius"/>
    </source>
</evidence>
<evidence type="ECO:0000256" key="3">
    <source>
        <dbReference type="ARBA" id="ARBA00022692"/>
    </source>
</evidence>
<keyword evidence="3 6" id="KW-0812">Transmembrane</keyword>
<dbReference type="Proteomes" id="UP000095008">
    <property type="component" value="Unassembled WGS sequence"/>
</dbReference>
<dbReference type="Proteomes" id="UP000094893">
    <property type="component" value="Unassembled WGS sequence"/>
</dbReference>
<evidence type="ECO:0000256" key="2">
    <source>
        <dbReference type="ARBA" id="ARBA00022475"/>
    </source>
</evidence>
<accession>A0A1C2JAF4</accession>
<keyword evidence="5 6" id="KW-0472">Membrane</keyword>
<comment type="caution">
    <text evidence="8">The sequence shown here is derived from an EMBL/GenBank/DDBJ whole genome shotgun (WGS) entry which is preliminary data.</text>
</comment>
<evidence type="ECO:0000313" key="8">
    <source>
        <dbReference type="EMBL" id="OCX75637.1"/>
    </source>
</evidence>
<comment type="subcellular location">
    <subcellularLocation>
        <location evidence="1">Cell membrane</location>
        <topology evidence="1">Multi-pass membrane protein</topology>
    </subcellularLocation>
</comment>
<evidence type="ECO:0000256" key="1">
    <source>
        <dbReference type="ARBA" id="ARBA00004651"/>
    </source>
</evidence>
<evidence type="ECO:0000313" key="10">
    <source>
        <dbReference type="Proteomes" id="UP000095008"/>
    </source>
</evidence>
<feature type="transmembrane region" description="Helical" evidence="6">
    <location>
        <begin position="123"/>
        <end position="145"/>
    </location>
</feature>
<evidence type="ECO:0000256" key="4">
    <source>
        <dbReference type="ARBA" id="ARBA00022989"/>
    </source>
</evidence>
<protein>
    <recommendedName>
        <fullName evidence="11">Diguanylate cyclase</fullName>
    </recommendedName>
</protein>
<dbReference type="GO" id="GO:0005886">
    <property type="term" value="C:plasma membrane"/>
    <property type="evidence" value="ECO:0007669"/>
    <property type="project" value="UniProtKB-SubCell"/>
</dbReference>
<dbReference type="EMBL" id="LWRY01000056">
    <property type="protein sequence ID" value="OCX73963.1"/>
    <property type="molecule type" value="Genomic_DNA"/>
</dbReference>
<reference evidence="8 9" key="1">
    <citation type="journal article" date="2016" name="Int. J. Mol. Sci.">
        <title>Comparative genomics of the extreme acidophile Acidithiobacillus thiooxidans reveals intraspecific divergence and niche adaptation.</title>
        <authorList>
            <person name="Zhang X."/>
            <person name="Feng X."/>
            <person name="Tao J."/>
            <person name="Ma L."/>
            <person name="Xiao Y."/>
            <person name="Liang Y."/>
            <person name="Liu X."/>
            <person name="Yin H."/>
        </authorList>
    </citation>
    <scope>NUCLEOTIDE SEQUENCE [LARGE SCALE GENOMIC DNA]</scope>
    <source>
        <strain evidence="8 9">A02</strain>
        <strain evidence="7">DXS-W</strain>
    </source>
</reference>
<proteinExistence type="predicted"/>
<dbReference type="AlphaFoldDB" id="A0A1C2JAF4"/>
<evidence type="ECO:0000313" key="9">
    <source>
        <dbReference type="Proteomes" id="UP000094893"/>
    </source>
</evidence>
<feature type="transmembrane region" description="Helical" evidence="6">
    <location>
        <begin position="67"/>
        <end position="88"/>
    </location>
</feature>
<gene>
    <name evidence="7" type="ORF">A6M23_07280</name>
    <name evidence="8" type="ORF">A6P07_04040</name>
</gene>
<keyword evidence="10" id="KW-1185">Reference proteome</keyword>
<sequence length="155" mass="17556">MPINPKIFHKLRANWSVLTVYERFEQIFSIAISFVIMVVIVLAFGSFLSHVVNLLEIKIIDINNRTFSTIFGSIMSLLIALEFNHTIFHSIKHRGQIVRVKTVVLIAILVIAREFVLLDTGNIHSATVLAYAISAVCLGVVYYILDVRERIGQDE</sequence>
<dbReference type="RefSeq" id="WP_024894617.1">
    <property type="nucleotide sequence ID" value="NZ_JAAOMO010000205.1"/>
</dbReference>
<dbReference type="Pfam" id="PF06146">
    <property type="entry name" value="PsiE"/>
    <property type="match status" value="1"/>
</dbReference>
<dbReference type="InterPro" id="IPR020948">
    <property type="entry name" value="P_starv_induced_PsiE-like"/>
</dbReference>
<evidence type="ECO:0008006" key="11">
    <source>
        <dbReference type="Google" id="ProtNLM"/>
    </source>
</evidence>
<keyword evidence="2" id="KW-1003">Cell membrane</keyword>
<dbReference type="EMBL" id="LWSA01000035">
    <property type="protein sequence ID" value="OCX75637.1"/>
    <property type="molecule type" value="Genomic_DNA"/>
</dbReference>
<feature type="transmembrane region" description="Helical" evidence="6">
    <location>
        <begin position="27"/>
        <end position="47"/>
    </location>
</feature>
<evidence type="ECO:0000313" key="7">
    <source>
        <dbReference type="EMBL" id="OCX73963.1"/>
    </source>
</evidence>
<evidence type="ECO:0000256" key="5">
    <source>
        <dbReference type="ARBA" id="ARBA00023136"/>
    </source>
</evidence>